<accession>X1BDF9</accession>
<evidence type="ECO:0000256" key="1">
    <source>
        <dbReference type="SAM" id="MobiDB-lite"/>
    </source>
</evidence>
<comment type="caution">
    <text evidence="2">The sequence shown here is derived from an EMBL/GenBank/DDBJ whole genome shotgun (WGS) entry which is preliminary data.</text>
</comment>
<dbReference type="AlphaFoldDB" id="X1BDF9"/>
<protein>
    <submittedName>
        <fullName evidence="2">Uncharacterized protein</fullName>
    </submittedName>
</protein>
<organism evidence="2">
    <name type="scientific">marine sediment metagenome</name>
    <dbReference type="NCBI Taxonomy" id="412755"/>
    <lineage>
        <taxon>unclassified sequences</taxon>
        <taxon>metagenomes</taxon>
        <taxon>ecological metagenomes</taxon>
    </lineage>
</organism>
<reference evidence="2" key="1">
    <citation type="journal article" date="2014" name="Front. Microbiol.">
        <title>High frequency of phylogenetically diverse reductive dehalogenase-homologous genes in deep subseafloor sedimentary metagenomes.</title>
        <authorList>
            <person name="Kawai M."/>
            <person name="Futagami T."/>
            <person name="Toyoda A."/>
            <person name="Takaki Y."/>
            <person name="Nishi S."/>
            <person name="Hori S."/>
            <person name="Arai W."/>
            <person name="Tsubouchi T."/>
            <person name="Morono Y."/>
            <person name="Uchiyama I."/>
            <person name="Ito T."/>
            <person name="Fujiyama A."/>
            <person name="Inagaki F."/>
            <person name="Takami H."/>
        </authorList>
    </citation>
    <scope>NUCLEOTIDE SEQUENCE</scope>
    <source>
        <strain evidence="2">Expedition CK06-06</strain>
    </source>
</reference>
<gene>
    <name evidence="2" type="ORF">S01H4_46802</name>
</gene>
<evidence type="ECO:0000313" key="2">
    <source>
        <dbReference type="EMBL" id="GAG93954.1"/>
    </source>
</evidence>
<feature type="compositionally biased region" description="Basic and acidic residues" evidence="1">
    <location>
        <begin position="35"/>
        <end position="46"/>
    </location>
</feature>
<dbReference type="EMBL" id="BART01026193">
    <property type="protein sequence ID" value="GAG93954.1"/>
    <property type="molecule type" value="Genomic_DNA"/>
</dbReference>
<sequence>MGFSSEAYILMCQEQDAALDLTLYDDNNRLYLREHENPKGWDDEGGIRNPGDHSGGSG</sequence>
<feature type="region of interest" description="Disordered" evidence="1">
    <location>
        <begin position="35"/>
        <end position="58"/>
    </location>
</feature>
<proteinExistence type="predicted"/>
<name>X1BDF9_9ZZZZ</name>